<sequence>MSLKRRIEQLEHRAGSAATDGPTTILIRSVTRNEAGELVSAPAYAIFLGFPGQLRALEGETEDQFSARAEKRLAELKAAGSAEQKGQ</sequence>
<reference evidence="1 2" key="1">
    <citation type="submission" date="2016-11" db="EMBL/GenBank/DDBJ databases">
        <title>A multilocus sequence analysis scheme for characterization of bacteria in the genus Thioclava.</title>
        <authorList>
            <person name="Liu Y."/>
            <person name="Shao Z."/>
        </authorList>
    </citation>
    <scope>NUCLEOTIDE SEQUENCE [LARGE SCALE GENOMIC DNA]</scope>
    <source>
        <strain evidence="1 2">TAW-CT134</strain>
    </source>
</reference>
<proteinExistence type="predicted"/>
<dbReference type="RefSeq" id="WP_078605981.1">
    <property type="nucleotide sequence ID" value="NZ_MPZV01000004.1"/>
</dbReference>
<organism evidence="1 2">
    <name type="scientific">Thioclava sediminum</name>
    <dbReference type="NCBI Taxonomy" id="1915319"/>
    <lineage>
        <taxon>Bacteria</taxon>
        <taxon>Pseudomonadati</taxon>
        <taxon>Pseudomonadota</taxon>
        <taxon>Alphaproteobacteria</taxon>
        <taxon>Rhodobacterales</taxon>
        <taxon>Paracoccaceae</taxon>
        <taxon>Thioclava</taxon>
    </lineage>
</organism>
<keyword evidence="2" id="KW-1185">Reference proteome</keyword>
<dbReference type="Proteomes" id="UP000190787">
    <property type="component" value="Unassembled WGS sequence"/>
</dbReference>
<name>A0ABX3MTV8_9RHOB</name>
<comment type="caution">
    <text evidence="1">The sequence shown here is derived from an EMBL/GenBank/DDBJ whole genome shotgun (WGS) entry which is preliminary data.</text>
</comment>
<accession>A0ABX3MTV8</accession>
<protein>
    <submittedName>
        <fullName evidence="1">Uncharacterized protein</fullName>
    </submittedName>
</protein>
<evidence type="ECO:0000313" key="2">
    <source>
        <dbReference type="Proteomes" id="UP000190787"/>
    </source>
</evidence>
<dbReference type="EMBL" id="MPZV01000004">
    <property type="protein sequence ID" value="OOY23130.1"/>
    <property type="molecule type" value="Genomic_DNA"/>
</dbReference>
<evidence type="ECO:0000313" key="1">
    <source>
        <dbReference type="EMBL" id="OOY23130.1"/>
    </source>
</evidence>
<gene>
    <name evidence="1" type="ORF">BMI91_16945</name>
</gene>